<keyword evidence="3" id="KW-1185">Reference proteome</keyword>
<accession>A0A5B7EJZ5</accession>
<dbReference type="EMBL" id="VSRR010002861">
    <property type="protein sequence ID" value="MPC33567.1"/>
    <property type="molecule type" value="Genomic_DNA"/>
</dbReference>
<name>A0A5B7EJZ5_PORTR</name>
<reference evidence="2 3" key="1">
    <citation type="submission" date="2019-05" db="EMBL/GenBank/DDBJ databases">
        <title>Another draft genome of Portunus trituberculatus and its Hox gene families provides insights of decapod evolution.</title>
        <authorList>
            <person name="Jeong J.-H."/>
            <person name="Song I."/>
            <person name="Kim S."/>
            <person name="Choi T."/>
            <person name="Kim D."/>
            <person name="Ryu S."/>
            <person name="Kim W."/>
        </authorList>
    </citation>
    <scope>NUCLEOTIDE SEQUENCE [LARGE SCALE GENOMIC DNA]</scope>
    <source>
        <tissue evidence="2">Muscle</tissue>
    </source>
</reference>
<evidence type="ECO:0000313" key="2">
    <source>
        <dbReference type="EMBL" id="MPC33567.1"/>
    </source>
</evidence>
<sequence>MLHPAPLCTLHTNILDLPTLYTSPFTGKKNRYHDVQTPVDEQGQGSSSPDGGVTASHGSVALEGRAQAQREAQSLLARSEKDYSFRSRLEPTTN</sequence>
<feature type="region of interest" description="Disordered" evidence="1">
    <location>
        <begin position="25"/>
        <end position="94"/>
    </location>
</feature>
<proteinExistence type="predicted"/>
<dbReference type="Proteomes" id="UP000324222">
    <property type="component" value="Unassembled WGS sequence"/>
</dbReference>
<comment type="caution">
    <text evidence="2">The sequence shown here is derived from an EMBL/GenBank/DDBJ whole genome shotgun (WGS) entry which is preliminary data.</text>
</comment>
<feature type="compositionally biased region" description="Basic and acidic residues" evidence="1">
    <location>
        <begin position="78"/>
        <end position="94"/>
    </location>
</feature>
<organism evidence="2 3">
    <name type="scientific">Portunus trituberculatus</name>
    <name type="common">Swimming crab</name>
    <name type="synonym">Neptunus trituberculatus</name>
    <dbReference type="NCBI Taxonomy" id="210409"/>
    <lineage>
        <taxon>Eukaryota</taxon>
        <taxon>Metazoa</taxon>
        <taxon>Ecdysozoa</taxon>
        <taxon>Arthropoda</taxon>
        <taxon>Crustacea</taxon>
        <taxon>Multicrustacea</taxon>
        <taxon>Malacostraca</taxon>
        <taxon>Eumalacostraca</taxon>
        <taxon>Eucarida</taxon>
        <taxon>Decapoda</taxon>
        <taxon>Pleocyemata</taxon>
        <taxon>Brachyura</taxon>
        <taxon>Eubrachyura</taxon>
        <taxon>Portunoidea</taxon>
        <taxon>Portunidae</taxon>
        <taxon>Portuninae</taxon>
        <taxon>Portunus</taxon>
    </lineage>
</organism>
<dbReference type="AlphaFoldDB" id="A0A5B7EJZ5"/>
<protein>
    <submittedName>
        <fullName evidence="2">Uncharacterized protein</fullName>
    </submittedName>
</protein>
<evidence type="ECO:0000256" key="1">
    <source>
        <dbReference type="SAM" id="MobiDB-lite"/>
    </source>
</evidence>
<evidence type="ECO:0000313" key="3">
    <source>
        <dbReference type="Proteomes" id="UP000324222"/>
    </source>
</evidence>
<gene>
    <name evidence="2" type="ORF">E2C01_026922</name>
</gene>